<reference evidence="4 5" key="1">
    <citation type="submission" date="2024-02" db="EMBL/GenBank/DDBJ databases">
        <title>De novo assembly and annotation of 12 fungi associated with fruit tree decline syndrome in Ontario, Canada.</title>
        <authorList>
            <person name="Sulman M."/>
            <person name="Ellouze W."/>
            <person name="Ilyukhin E."/>
        </authorList>
    </citation>
    <scope>NUCLEOTIDE SEQUENCE [LARGE SCALE GENOMIC DNA]</scope>
    <source>
        <strain evidence="4 5">M11/M66-122</strain>
    </source>
</reference>
<dbReference type="InterPro" id="IPR011009">
    <property type="entry name" value="Kinase-like_dom_sf"/>
</dbReference>
<dbReference type="SUPFAM" id="SSF56112">
    <property type="entry name" value="Protein kinase-like (PK-like)"/>
    <property type="match status" value="1"/>
</dbReference>
<feature type="region of interest" description="Disordered" evidence="1">
    <location>
        <begin position="402"/>
        <end position="428"/>
    </location>
</feature>
<comment type="caution">
    <text evidence="4">The sequence shown here is derived from an EMBL/GenBank/DDBJ whole genome shotgun (WGS) entry which is preliminary data.</text>
</comment>
<dbReference type="PANTHER" id="PTHR24148">
    <property type="entry name" value="ANKYRIN REPEAT DOMAIN-CONTAINING PROTEIN 39 HOMOLOG-RELATED"/>
    <property type="match status" value="1"/>
</dbReference>
<dbReference type="InterPro" id="IPR002575">
    <property type="entry name" value="Aminoglycoside_PTrfase"/>
</dbReference>
<name>A0AAN9YUA7_9PEZI</name>
<dbReference type="InterPro" id="IPR052895">
    <property type="entry name" value="HetReg/Transcr_Mod"/>
</dbReference>
<dbReference type="AlphaFoldDB" id="A0AAN9YUA7"/>
<evidence type="ECO:0000313" key="5">
    <source>
        <dbReference type="Proteomes" id="UP001320420"/>
    </source>
</evidence>
<dbReference type="Pfam" id="PF01636">
    <property type="entry name" value="APH"/>
    <property type="match status" value="1"/>
</dbReference>
<evidence type="ECO:0000259" key="3">
    <source>
        <dbReference type="Pfam" id="PF06985"/>
    </source>
</evidence>
<feature type="domain" description="Heterokaryon incompatibility" evidence="3">
    <location>
        <begin position="435"/>
        <end position="593"/>
    </location>
</feature>
<keyword evidence="5" id="KW-1185">Reference proteome</keyword>
<dbReference type="EMBL" id="JAKJXP020000022">
    <property type="protein sequence ID" value="KAK7754205.1"/>
    <property type="molecule type" value="Genomic_DNA"/>
</dbReference>
<accession>A0AAN9YUA7</accession>
<dbReference type="Pfam" id="PF06985">
    <property type="entry name" value="HET"/>
    <property type="match status" value="1"/>
</dbReference>
<evidence type="ECO:0000313" key="4">
    <source>
        <dbReference type="EMBL" id="KAK7754205.1"/>
    </source>
</evidence>
<dbReference type="InterPro" id="IPR010730">
    <property type="entry name" value="HET"/>
</dbReference>
<organism evidence="4 5">
    <name type="scientific">Diatrype stigma</name>
    <dbReference type="NCBI Taxonomy" id="117547"/>
    <lineage>
        <taxon>Eukaryota</taxon>
        <taxon>Fungi</taxon>
        <taxon>Dikarya</taxon>
        <taxon>Ascomycota</taxon>
        <taxon>Pezizomycotina</taxon>
        <taxon>Sordariomycetes</taxon>
        <taxon>Xylariomycetidae</taxon>
        <taxon>Xylariales</taxon>
        <taxon>Diatrypaceae</taxon>
        <taxon>Diatrype</taxon>
    </lineage>
</organism>
<evidence type="ECO:0000256" key="1">
    <source>
        <dbReference type="SAM" id="MobiDB-lite"/>
    </source>
</evidence>
<dbReference type="PANTHER" id="PTHR24148:SF64">
    <property type="entry name" value="HETEROKARYON INCOMPATIBILITY DOMAIN-CONTAINING PROTEIN"/>
    <property type="match status" value="1"/>
</dbReference>
<sequence length="1012" mass="113850">MFKRVFYLTLDSNMADAPRDSGVSLSAFFDRCKLPSSVKDECDAFVKSKFPESCRPCPFQGYCSYTVRVGDETVVQFRPVSHRLDLDVMRTACEVFGALAPDTAYLGELGQTGLHIYSMRKLPGVSLLDLRADGTLTYKSRRETIIKDFARIQARSWQHAKASVDVVVKRTVGASLSWRLELMTGLPHRFQHIVKSISANLRDIENLPWVFSHGDLLPSNIMVCPKTGSISGLLDWVEAEYLPFGVGMYGLEELLGEDQNGRFVYYPEAKHLRGLFWSELLAAAPGISRDSGRVALVKKAQAFGILLWHGIAFDDGRLDRIVEAGKDDTEIERLDAFLLSPQASRARRRRGIEIALRSRIKSIRGSSLGKLLAALLELLPGTFEDEVKGNIIRVSLRADETRQATNRPRVTEPTAPHEHAKDSPLPSSAESEANYEALSYTWGTGAASQTIRLNVHYAFKVSHHLELILRYLRYENEARRLWIDAICIDQKNDTEKQHQIPIMHMVYAQAQQVVVWLGAPSEDSALAFQLIRDLHAPVVPGREEDISDVRDSRTWPLSLISRAPLSLQQIEASLALYRLLLRGWWYRAWIVQEITFARSVTVQCGYEAVSWTQLRVALHLMRLNHHVMTETTDIELRGRADDPSLEKSWPAAAINNALALEYDRHRILQGDPYLLRENSSEAANLSWALGINKGRLCGFPHDRVYSVLGIAGGRFRQGLSADYSQTPEEHDRQVVRAFFDITGTLDLILHSQHSVWNPSRSSWTPDWAMSERAAILHVNGQNLNPDLVIPAQNVEMPEGTPVLHVDALNLGLLKEVYLECTSGLLDPVAPFYKTTRKPMPGCEGLPGKKSIWWELDKRYDEGKLYEYPEDRLPISSPLWGKHLELFLIVMAEKFFPAAQRHIDPGLPPQYANDKAVPRGAERSTATQRQEFDNMRIWLTMSRTIGITETDRLVIAPDFTEPGDVAFLLTGCSNPVVLRPRVDGGFQFLGEAFVMGMSEADVTNGVLSQVSIY</sequence>
<evidence type="ECO:0008006" key="6">
    <source>
        <dbReference type="Google" id="ProtNLM"/>
    </source>
</evidence>
<dbReference type="Gene3D" id="3.90.1200.10">
    <property type="match status" value="1"/>
</dbReference>
<dbReference type="Proteomes" id="UP001320420">
    <property type="component" value="Unassembled WGS sequence"/>
</dbReference>
<evidence type="ECO:0000259" key="2">
    <source>
        <dbReference type="Pfam" id="PF01636"/>
    </source>
</evidence>
<feature type="domain" description="Aminoglycoside phosphotransferase" evidence="2">
    <location>
        <begin position="74"/>
        <end position="241"/>
    </location>
</feature>
<protein>
    <recommendedName>
        <fullName evidence="6">Heterokaryon incompatibility domain-containing protein</fullName>
    </recommendedName>
</protein>
<proteinExistence type="predicted"/>
<gene>
    <name evidence="4" type="ORF">SLS62_003782</name>
</gene>